<keyword evidence="1" id="KW-1133">Transmembrane helix</keyword>
<dbReference type="eggNOG" id="ENOG502ZRUB">
    <property type="taxonomic scope" value="Bacteria"/>
</dbReference>
<dbReference type="KEGG" id="bpu:BPUM_0572"/>
<reference evidence="2 3" key="3">
    <citation type="journal article" date="2013" name="PLoS ONE">
        <title>Candidate genes that may be responsible for the unusual resistances exhibited by Bacillus pumilus SAFR-032 spores.</title>
        <authorList>
            <person name="Tirumalai M.R."/>
            <person name="Rastogi R."/>
            <person name="Zamani N."/>
            <person name="O'Bryant Williams E."/>
            <person name="Allen S."/>
            <person name="Diouf F."/>
            <person name="Kwende S."/>
            <person name="Weinstock G.M."/>
            <person name="Venkateswaran K.J."/>
            <person name="Fox G.E."/>
        </authorList>
    </citation>
    <scope>NUCLEOTIDE SEQUENCE [LARGE SCALE GENOMIC DNA]</scope>
    <source>
        <strain evidence="2 3">SAFR-032</strain>
    </source>
</reference>
<evidence type="ECO:0000313" key="2">
    <source>
        <dbReference type="EMBL" id="ABV61265.1"/>
    </source>
</evidence>
<evidence type="ECO:0000256" key="1">
    <source>
        <dbReference type="SAM" id="Phobius"/>
    </source>
</evidence>
<sequence length="86" mass="9299">MEFLDFLVLGAKAGSDLPTLGDLKSWAKQVVEQAIYIVTIFVVCKFLIKMSIGKIVGIIALASALVFAVRNWSMVTGWGGALLKLL</sequence>
<gene>
    <name evidence="2" type="ordered locus">BPUM_0572</name>
</gene>
<name>A8FAJ8_BACP2</name>
<protein>
    <submittedName>
        <fullName evidence="2">Uncharacterized protein</fullName>
    </submittedName>
</protein>
<keyword evidence="1" id="KW-0472">Membrane</keyword>
<feature type="transmembrane region" description="Helical" evidence="1">
    <location>
        <begin position="55"/>
        <end position="73"/>
    </location>
</feature>
<dbReference type="STRING" id="315750.BPUM_0572"/>
<reference evidence="2 3" key="1">
    <citation type="journal article" date="2007" name="PLoS ONE">
        <title>Paradoxical DNA repair and peroxide resistance gene conservation in Bacillus pumilus SAFR-032.</title>
        <authorList>
            <person name="Gioia J."/>
            <person name="Yerrapragada S."/>
            <person name="Qin X."/>
            <person name="Jiang H."/>
            <person name="Igboeli O.C."/>
            <person name="Muzny D."/>
            <person name="Dugan-Rocha S."/>
            <person name="Ding Y."/>
            <person name="Hawes A."/>
            <person name="Liu W."/>
            <person name="Perez L."/>
            <person name="Kovar C."/>
            <person name="Dinh H."/>
            <person name="Lee S."/>
            <person name="Nazareth L."/>
            <person name="Blyth P."/>
            <person name="Holder M."/>
            <person name="Buhay C."/>
            <person name="Tirumalai M.R."/>
            <person name="Liu Y."/>
            <person name="Dasgupta I."/>
            <person name="Bokhetache L."/>
            <person name="Fujita M."/>
            <person name="Karouia F."/>
            <person name="Eswara Moorthy P."/>
            <person name="Siefert J."/>
            <person name="Uzman A."/>
            <person name="Buzumbo P."/>
            <person name="Verma A."/>
            <person name="Zwiya H."/>
            <person name="McWilliams B.D."/>
            <person name="Olowu A."/>
            <person name="Clinkenbeard K.D."/>
            <person name="Newcombe D."/>
            <person name="Golebiewski L."/>
            <person name="Petrosino J.F."/>
            <person name="Nicholson W.L."/>
            <person name="Fox G.E."/>
            <person name="Venkateswaran K."/>
            <person name="Highlander S.K."/>
            <person name="Weinstock G.M."/>
        </authorList>
    </citation>
    <scope>NUCLEOTIDE SEQUENCE [LARGE SCALE GENOMIC DNA]</scope>
    <source>
        <strain evidence="2 3">SAFR-032</strain>
    </source>
</reference>
<dbReference type="RefSeq" id="WP_012009116.1">
    <property type="nucleotide sequence ID" value="NC_009848.4"/>
</dbReference>
<organism evidence="2 3">
    <name type="scientific">Bacillus pumilus (strain SAFR-032)</name>
    <dbReference type="NCBI Taxonomy" id="315750"/>
    <lineage>
        <taxon>Bacteria</taxon>
        <taxon>Bacillati</taxon>
        <taxon>Bacillota</taxon>
        <taxon>Bacilli</taxon>
        <taxon>Bacillales</taxon>
        <taxon>Bacillaceae</taxon>
        <taxon>Bacillus</taxon>
    </lineage>
</organism>
<keyword evidence="3" id="KW-1185">Reference proteome</keyword>
<dbReference type="AlphaFoldDB" id="A8FAJ8"/>
<dbReference type="GeneID" id="5619820"/>
<dbReference type="OrthoDB" id="2939882at2"/>
<dbReference type="Proteomes" id="UP000001355">
    <property type="component" value="Chromosome"/>
</dbReference>
<evidence type="ECO:0000313" key="3">
    <source>
        <dbReference type="Proteomes" id="UP000001355"/>
    </source>
</evidence>
<proteinExistence type="predicted"/>
<dbReference type="HOGENOM" id="CLU_2551253_0_0_9"/>
<accession>A8FAJ8</accession>
<dbReference type="EMBL" id="CP000813">
    <property type="protein sequence ID" value="ABV61265.1"/>
    <property type="molecule type" value="Genomic_DNA"/>
</dbReference>
<reference evidence="2 3" key="2">
    <citation type="journal article" date="2013" name="Extremophiles">
        <title>An ICEBs1-like element may be associated with the extreme radiation and desiccation resistance of Bacillus pumilus SAFR-032 spores.</title>
        <authorList>
            <person name="Tirumalai M.R."/>
            <person name="Fox G.E."/>
        </authorList>
    </citation>
    <scope>NUCLEOTIDE SEQUENCE [LARGE SCALE GENOMIC DNA]</scope>
    <source>
        <strain evidence="2 3">SAFR-032</strain>
    </source>
</reference>
<keyword evidence="1" id="KW-0812">Transmembrane</keyword>
<feature type="transmembrane region" description="Helical" evidence="1">
    <location>
        <begin position="30"/>
        <end position="48"/>
    </location>
</feature>